<comment type="caution">
    <text evidence="2">The sequence shown here is derived from an EMBL/GenBank/DDBJ whole genome shotgun (WGS) entry which is preliminary data.</text>
</comment>
<dbReference type="EMBL" id="ARYI01000002">
    <property type="protein sequence ID" value="KCZ95955.1"/>
    <property type="molecule type" value="Genomic_DNA"/>
</dbReference>
<proteinExistence type="predicted"/>
<protein>
    <recommendedName>
        <fullName evidence="1">DUF1330 domain-containing protein</fullName>
    </recommendedName>
</protein>
<sequence length="98" mass="10771">MAAYMIVFARVKDRQRFMTEYGAPTAALIAHFGGEYVVRAPGVEALEGGLFDGASTVISKWPDKAAIRKFWDSPEYEALKAARQPLAEAHVMIVEEPG</sequence>
<reference evidence="2 3" key="1">
    <citation type="submission" date="2013-04" db="EMBL/GenBank/DDBJ databases">
        <title>Hyphomonas hirschiana VP5 Genome Sequencing.</title>
        <authorList>
            <person name="Lai Q."/>
            <person name="Shao Z."/>
        </authorList>
    </citation>
    <scope>NUCLEOTIDE SEQUENCE [LARGE SCALE GENOMIC DNA]</scope>
    <source>
        <strain evidence="2 3">VP5</strain>
    </source>
</reference>
<gene>
    <name evidence="2" type="ORF">HHI_04252</name>
</gene>
<name>A0A059FZK1_9PROT</name>
<dbReference type="PANTHER" id="PTHR41521">
    <property type="match status" value="1"/>
</dbReference>
<dbReference type="RefSeq" id="WP_011646110.1">
    <property type="nucleotide sequence ID" value="NZ_ARYI01000002.1"/>
</dbReference>
<feature type="domain" description="DUF1330" evidence="1">
    <location>
        <begin position="3"/>
        <end position="96"/>
    </location>
</feature>
<dbReference type="Pfam" id="PF07045">
    <property type="entry name" value="DUF1330"/>
    <property type="match status" value="1"/>
</dbReference>
<dbReference type="SUPFAM" id="SSF54909">
    <property type="entry name" value="Dimeric alpha+beta barrel"/>
    <property type="match status" value="1"/>
</dbReference>
<evidence type="ECO:0000313" key="2">
    <source>
        <dbReference type="EMBL" id="KCZ95955.1"/>
    </source>
</evidence>
<dbReference type="PATRIC" id="fig|1280951.3.peg.867"/>
<dbReference type="InterPro" id="IPR011008">
    <property type="entry name" value="Dimeric_a/b-barrel"/>
</dbReference>
<evidence type="ECO:0000313" key="3">
    <source>
        <dbReference type="Proteomes" id="UP000025061"/>
    </source>
</evidence>
<dbReference type="AlphaFoldDB" id="A0A059FZK1"/>
<dbReference type="InterPro" id="IPR010753">
    <property type="entry name" value="DUF1330"/>
</dbReference>
<accession>A0A059FZK1</accession>
<evidence type="ECO:0000259" key="1">
    <source>
        <dbReference type="Pfam" id="PF07045"/>
    </source>
</evidence>
<dbReference type="PANTHER" id="PTHR41521:SF4">
    <property type="entry name" value="BLR0684 PROTEIN"/>
    <property type="match status" value="1"/>
</dbReference>
<dbReference type="OrthoDB" id="9806380at2"/>
<organism evidence="2 3">
    <name type="scientific">Hyphomonas hirschiana VP5</name>
    <dbReference type="NCBI Taxonomy" id="1280951"/>
    <lineage>
        <taxon>Bacteria</taxon>
        <taxon>Pseudomonadati</taxon>
        <taxon>Pseudomonadota</taxon>
        <taxon>Alphaproteobacteria</taxon>
        <taxon>Hyphomonadales</taxon>
        <taxon>Hyphomonadaceae</taxon>
        <taxon>Hyphomonas</taxon>
    </lineage>
</organism>
<dbReference type="Proteomes" id="UP000025061">
    <property type="component" value="Unassembled WGS sequence"/>
</dbReference>
<dbReference type="Gene3D" id="3.30.70.100">
    <property type="match status" value="1"/>
</dbReference>
<keyword evidence="3" id="KW-1185">Reference proteome</keyword>